<comment type="caution">
    <text evidence="4">The sequence shown here is derived from an EMBL/GenBank/DDBJ whole genome shotgun (WGS) entry which is preliminary data.</text>
</comment>
<keyword evidence="5" id="KW-1185">Reference proteome</keyword>
<proteinExistence type="inferred from homology"/>
<dbReference type="Gene3D" id="3.30.470.30">
    <property type="entry name" value="DNA ligase/mRNA capping enzyme"/>
    <property type="match status" value="1"/>
</dbReference>
<dbReference type="PANTHER" id="PTHR45674">
    <property type="entry name" value="DNA LIGASE 1/3 FAMILY MEMBER"/>
    <property type="match status" value="1"/>
</dbReference>
<dbReference type="Pfam" id="PF01068">
    <property type="entry name" value="DNA_ligase_A_M"/>
    <property type="match status" value="1"/>
</dbReference>
<feature type="domain" description="ATP-dependent DNA ligase family profile" evidence="3">
    <location>
        <begin position="20"/>
        <end position="200"/>
    </location>
</feature>
<accession>A0A3P3TB49</accession>
<evidence type="ECO:0000313" key="5">
    <source>
        <dbReference type="Proteomes" id="UP000267017"/>
    </source>
</evidence>
<dbReference type="PANTHER" id="PTHR45674:SF4">
    <property type="entry name" value="DNA LIGASE 1"/>
    <property type="match status" value="1"/>
</dbReference>
<gene>
    <name evidence="4" type="ORF">EHV15_34715</name>
</gene>
<dbReference type="InterPro" id="IPR050191">
    <property type="entry name" value="ATP-dep_DNA_ligase"/>
</dbReference>
<dbReference type="EMBL" id="RRCN01000002">
    <property type="protein sequence ID" value="RRJ54749.1"/>
    <property type="molecule type" value="Genomic_DNA"/>
</dbReference>
<dbReference type="OrthoDB" id="5503604at2"/>
<reference evidence="4 5" key="1">
    <citation type="submission" date="2018-11" db="EMBL/GenBank/DDBJ databases">
        <title>Genome sequencing of Paenibacillus sp. KCOM 3021 (= ChDC PVNT-B20).</title>
        <authorList>
            <person name="Kook J.-K."/>
            <person name="Park S.-N."/>
            <person name="Lim Y.K."/>
        </authorList>
    </citation>
    <scope>NUCLEOTIDE SEQUENCE [LARGE SCALE GENOMIC DNA]</scope>
    <source>
        <strain evidence="4 5">KCOM 3021</strain>
    </source>
</reference>
<sequence length="307" mass="35255">MLNQPLKPMLLHPLHPTQIKKSWKSSIKWDGFRILIHYDHGKVRAFTRHGTDVTSRFPELMNITLPVKTAILDGECIAFDLTQPKDQPPKLWWDDAMARFNTKKEAAVKQIATTLRAHFPLWDILFLDGKSMLNMGFMQRREALTAVVEPSETLSITPLYDDGETLFLKSKELGLEGICQYNPNGHLVLNSRSKDIVKIKAYQYIVCQVASVRIKGGFGWGLSINGSYVGVMEFPPRSEEIRSFNRMSKQFIRGEKKDWRFLDPVISCKVKFQCFTKDGKLRSPKFEEFCTPILYNSDRFISKGGMV</sequence>
<dbReference type="GO" id="GO:0003910">
    <property type="term" value="F:DNA ligase (ATP) activity"/>
    <property type="evidence" value="ECO:0007669"/>
    <property type="project" value="InterPro"/>
</dbReference>
<dbReference type="RefSeq" id="WP_128635834.1">
    <property type="nucleotide sequence ID" value="NZ_RRCN01000002.1"/>
</dbReference>
<dbReference type="Proteomes" id="UP000267017">
    <property type="component" value="Unassembled WGS sequence"/>
</dbReference>
<evidence type="ECO:0000256" key="1">
    <source>
        <dbReference type="ARBA" id="ARBA00007572"/>
    </source>
</evidence>
<evidence type="ECO:0000256" key="2">
    <source>
        <dbReference type="ARBA" id="ARBA00022598"/>
    </source>
</evidence>
<name>A0A3P3TB49_9BACL</name>
<dbReference type="GO" id="GO:0006281">
    <property type="term" value="P:DNA repair"/>
    <property type="evidence" value="ECO:0007669"/>
    <property type="project" value="InterPro"/>
</dbReference>
<keyword evidence="2 4" id="KW-0436">Ligase</keyword>
<evidence type="ECO:0000313" key="4">
    <source>
        <dbReference type="EMBL" id="RRJ54749.1"/>
    </source>
</evidence>
<comment type="similarity">
    <text evidence="1">Belongs to the ATP-dependent DNA ligase family.</text>
</comment>
<dbReference type="GO" id="GO:0006310">
    <property type="term" value="P:DNA recombination"/>
    <property type="evidence" value="ECO:0007669"/>
    <property type="project" value="InterPro"/>
</dbReference>
<dbReference type="SUPFAM" id="SSF56091">
    <property type="entry name" value="DNA ligase/mRNA capping enzyme, catalytic domain"/>
    <property type="match status" value="1"/>
</dbReference>
<evidence type="ECO:0000259" key="3">
    <source>
        <dbReference type="Pfam" id="PF01068"/>
    </source>
</evidence>
<protein>
    <submittedName>
        <fullName evidence="4">DNA ligase</fullName>
    </submittedName>
</protein>
<dbReference type="GO" id="GO:0005524">
    <property type="term" value="F:ATP binding"/>
    <property type="evidence" value="ECO:0007669"/>
    <property type="project" value="InterPro"/>
</dbReference>
<dbReference type="AlphaFoldDB" id="A0A3P3TB49"/>
<organism evidence="4 5">
    <name type="scientific">Paenibacillus oralis</name>
    <dbReference type="NCBI Taxonomy" id="2490856"/>
    <lineage>
        <taxon>Bacteria</taxon>
        <taxon>Bacillati</taxon>
        <taxon>Bacillota</taxon>
        <taxon>Bacilli</taxon>
        <taxon>Bacillales</taxon>
        <taxon>Paenibacillaceae</taxon>
        <taxon>Paenibacillus</taxon>
    </lineage>
</organism>
<dbReference type="InterPro" id="IPR012310">
    <property type="entry name" value="DNA_ligase_ATP-dep_cent"/>
</dbReference>